<name>A0A235BWN6_UNCW3</name>
<gene>
    <name evidence="1" type="ORF">CH330_02365</name>
</gene>
<organism evidence="1 2">
    <name type="scientific">candidate division WOR-3 bacterium JGI_Cruoil_03_51_56</name>
    <dbReference type="NCBI Taxonomy" id="1973747"/>
    <lineage>
        <taxon>Bacteria</taxon>
        <taxon>Bacteria division WOR-3</taxon>
    </lineage>
</organism>
<evidence type="ECO:0000313" key="1">
    <source>
        <dbReference type="EMBL" id="OYD16606.1"/>
    </source>
</evidence>
<feature type="non-terminal residue" evidence="1">
    <location>
        <position position="124"/>
    </location>
</feature>
<reference evidence="1 2" key="1">
    <citation type="submission" date="2017-07" db="EMBL/GenBank/DDBJ databases">
        <title>Recovery of genomes from metagenomes via a dereplication, aggregation, and scoring strategy.</title>
        <authorList>
            <person name="Sieber C.M."/>
            <person name="Probst A.J."/>
            <person name="Sharrar A."/>
            <person name="Thomas B.C."/>
            <person name="Hess M."/>
            <person name="Tringe S.G."/>
            <person name="Banfield J.F."/>
        </authorList>
    </citation>
    <scope>NUCLEOTIDE SEQUENCE [LARGE SCALE GENOMIC DNA]</scope>
    <source>
        <strain evidence="1">JGI_Cruoil_03_51_56</strain>
    </source>
</reference>
<dbReference type="Proteomes" id="UP000215559">
    <property type="component" value="Unassembled WGS sequence"/>
</dbReference>
<dbReference type="EMBL" id="NOZP01000043">
    <property type="protein sequence ID" value="OYD16606.1"/>
    <property type="molecule type" value="Genomic_DNA"/>
</dbReference>
<proteinExistence type="predicted"/>
<dbReference type="AlphaFoldDB" id="A0A235BWN6"/>
<comment type="caution">
    <text evidence="1">The sequence shown here is derived from an EMBL/GenBank/DDBJ whole genome shotgun (WGS) entry which is preliminary data.</text>
</comment>
<accession>A0A235BWN6</accession>
<evidence type="ECO:0000313" key="2">
    <source>
        <dbReference type="Proteomes" id="UP000215559"/>
    </source>
</evidence>
<sequence length="124" mass="13586">MNFSKKISVLLVAGLAAALAREPDWYYMDPDSMPRLGTNKLFYLEQKAGLTPRPSDEPESLNVRMVGKWGGGPSWGVTGRDTLVYLSRGSEVVVINFADTADPVVLNHIQARRLAGRPVLADTL</sequence>
<protein>
    <submittedName>
        <fullName evidence="1">Uncharacterized protein</fullName>
    </submittedName>
</protein>